<dbReference type="EMBL" id="CM055096">
    <property type="protein sequence ID" value="KAJ7556189.1"/>
    <property type="molecule type" value="Genomic_DNA"/>
</dbReference>
<comment type="caution">
    <text evidence="1">The sequence shown here is derived from an EMBL/GenBank/DDBJ whole genome shotgun (WGS) entry which is preliminary data.</text>
</comment>
<keyword evidence="2" id="KW-1185">Reference proteome</keyword>
<name>A0ACC2DPL0_DIPCM</name>
<reference evidence="2" key="1">
    <citation type="journal article" date="2024" name="Proc. Natl. Acad. Sci. U.S.A.">
        <title>Extraordinary preservation of gene collinearity over three hundred million years revealed in homosporous lycophytes.</title>
        <authorList>
            <person name="Li C."/>
            <person name="Wickell D."/>
            <person name="Kuo L.Y."/>
            <person name="Chen X."/>
            <person name="Nie B."/>
            <person name="Liao X."/>
            <person name="Peng D."/>
            <person name="Ji J."/>
            <person name="Jenkins J."/>
            <person name="Williams M."/>
            <person name="Shu S."/>
            <person name="Plott C."/>
            <person name="Barry K."/>
            <person name="Rajasekar S."/>
            <person name="Grimwood J."/>
            <person name="Han X."/>
            <person name="Sun S."/>
            <person name="Hou Z."/>
            <person name="He W."/>
            <person name="Dai G."/>
            <person name="Sun C."/>
            <person name="Schmutz J."/>
            <person name="Leebens-Mack J.H."/>
            <person name="Li F.W."/>
            <person name="Wang L."/>
        </authorList>
    </citation>
    <scope>NUCLEOTIDE SEQUENCE [LARGE SCALE GENOMIC DNA]</scope>
    <source>
        <strain evidence="2">cv. PW_Plant_1</strain>
    </source>
</reference>
<protein>
    <submittedName>
        <fullName evidence="1">Uncharacterized protein</fullName>
    </submittedName>
</protein>
<dbReference type="Proteomes" id="UP001162992">
    <property type="component" value="Chromosome 5"/>
</dbReference>
<evidence type="ECO:0000313" key="1">
    <source>
        <dbReference type="EMBL" id="KAJ7556189.1"/>
    </source>
</evidence>
<proteinExistence type="predicted"/>
<organism evidence="1 2">
    <name type="scientific">Diphasiastrum complanatum</name>
    <name type="common">Issler's clubmoss</name>
    <name type="synonym">Lycopodium complanatum</name>
    <dbReference type="NCBI Taxonomy" id="34168"/>
    <lineage>
        <taxon>Eukaryota</taxon>
        <taxon>Viridiplantae</taxon>
        <taxon>Streptophyta</taxon>
        <taxon>Embryophyta</taxon>
        <taxon>Tracheophyta</taxon>
        <taxon>Lycopodiopsida</taxon>
        <taxon>Lycopodiales</taxon>
        <taxon>Lycopodiaceae</taxon>
        <taxon>Lycopodioideae</taxon>
        <taxon>Diphasiastrum</taxon>
    </lineage>
</organism>
<sequence length="532" mass="59669">MARKKCAQLRSFTGIFQHILVGVSLGLSFVLTMGSPVEEFDVREHLSSTTRYDISRRVVDKMDHFLLDAMPPEGCVPIHLNLVARHGTRSPTKKRIRELETLEIRLQALISSLSESPQSVSSFKNVPNWLREWRSPWGEKFIGGELTTQGEMEMYSLAERLKRQFPEIFKANYHPDVYPIAATQVPRASASAVAFGMGIFAGNGSLGPGQHRAFAVITDSQANDIHLRFHDCCQNYKESKATRKPAVERWQENVYVKVSTSLRHRYSINFTSADISSVWFLCKQEASILDIVDQACGFFTAEEVELLEWADDVELHQLKGYGEAINYRMGIPLLHNVLHSMEHAIQGSEGAGNPHFLERARLRFAHAETVVPFVCLLGLFLEGADVKTTVQEEKPVLPPPSPPLPRLWRGSVVAPFGVNTMLVLYKCSSKVEGAEMNIDNLSKGPSTYLVQALHNEKPVPMSACNGTPFCPFEVFRDAVAAPHLKHSFEGLCSIRSIPPQSWLQWALGYARGMFYQPPALVKEIYAHNHLDL</sequence>
<evidence type="ECO:0000313" key="2">
    <source>
        <dbReference type="Proteomes" id="UP001162992"/>
    </source>
</evidence>
<gene>
    <name evidence="1" type="ORF">O6H91_05G073400</name>
</gene>
<accession>A0ACC2DPL0</accession>